<dbReference type="Gene3D" id="1.10.530.10">
    <property type="match status" value="1"/>
</dbReference>
<proteinExistence type="inferred from homology"/>
<evidence type="ECO:0000313" key="5">
    <source>
        <dbReference type="Proteomes" id="UP000239089"/>
    </source>
</evidence>
<reference evidence="4 5" key="1">
    <citation type="journal article" date="2018" name="Arch. Microbiol.">
        <title>New insights into the metabolic potential of the phototrophic purple bacterium Rhodopila globiformis DSM 161(T) from its draft genome sequence and evidence for a vanadium-dependent nitrogenase.</title>
        <authorList>
            <person name="Imhoff J.F."/>
            <person name="Rahn T."/>
            <person name="Kunzel S."/>
            <person name="Neulinger S.C."/>
        </authorList>
    </citation>
    <scope>NUCLEOTIDE SEQUENCE [LARGE SCALE GENOMIC DNA]</scope>
    <source>
        <strain evidence="4 5">DSM 16996</strain>
    </source>
</reference>
<keyword evidence="5" id="KW-1185">Reference proteome</keyword>
<dbReference type="RefSeq" id="WP_104509042.1">
    <property type="nucleotide sequence ID" value="NZ_JACIGC010000003.1"/>
</dbReference>
<name>A0A2S6N2G5_9HYPH</name>
<dbReference type="PANTHER" id="PTHR37423:SF2">
    <property type="entry name" value="MEMBRANE-BOUND LYTIC MUREIN TRANSGLYCOSYLASE C"/>
    <property type="match status" value="1"/>
</dbReference>
<evidence type="ECO:0000313" key="4">
    <source>
        <dbReference type="EMBL" id="PPQ28780.1"/>
    </source>
</evidence>
<dbReference type="EMBL" id="NHSJ01000103">
    <property type="protein sequence ID" value="PPQ28780.1"/>
    <property type="molecule type" value="Genomic_DNA"/>
</dbReference>
<accession>A0A2S6N2G5</accession>
<dbReference type="SUPFAM" id="SSF53955">
    <property type="entry name" value="Lysozyme-like"/>
    <property type="match status" value="1"/>
</dbReference>
<dbReference type="OrthoDB" id="9801695at2"/>
<dbReference type="PANTHER" id="PTHR37423">
    <property type="entry name" value="SOLUBLE LYTIC MUREIN TRANSGLYCOSYLASE-RELATED"/>
    <property type="match status" value="1"/>
</dbReference>
<gene>
    <name evidence="4" type="ORF">CCR94_16985</name>
</gene>
<comment type="similarity">
    <text evidence="1">Belongs to the transglycosylase Slt family.</text>
</comment>
<evidence type="ECO:0000256" key="1">
    <source>
        <dbReference type="ARBA" id="ARBA00007734"/>
    </source>
</evidence>
<comment type="similarity">
    <text evidence="2">Belongs to the virb1 family.</text>
</comment>
<evidence type="ECO:0000256" key="2">
    <source>
        <dbReference type="ARBA" id="ARBA00009387"/>
    </source>
</evidence>
<dbReference type="CDD" id="cd00254">
    <property type="entry name" value="LT-like"/>
    <property type="match status" value="1"/>
</dbReference>
<dbReference type="Pfam" id="PF01464">
    <property type="entry name" value="SLT"/>
    <property type="match status" value="1"/>
</dbReference>
<dbReference type="InterPro" id="IPR008258">
    <property type="entry name" value="Transglycosylase_SLT_dom_1"/>
</dbReference>
<organism evidence="4 5">
    <name type="scientific">Rhodoblastus sphagnicola</name>
    <dbReference type="NCBI Taxonomy" id="333368"/>
    <lineage>
        <taxon>Bacteria</taxon>
        <taxon>Pseudomonadati</taxon>
        <taxon>Pseudomonadota</taxon>
        <taxon>Alphaproteobacteria</taxon>
        <taxon>Hyphomicrobiales</taxon>
        <taxon>Rhodoblastaceae</taxon>
        <taxon>Rhodoblastus</taxon>
    </lineage>
</organism>
<protein>
    <submittedName>
        <fullName evidence="4">Lytic transglycosylase</fullName>
    </submittedName>
</protein>
<comment type="caution">
    <text evidence="4">The sequence shown here is derived from an EMBL/GenBank/DDBJ whole genome shotgun (WGS) entry which is preliminary data.</text>
</comment>
<dbReference type="AlphaFoldDB" id="A0A2S6N2G5"/>
<dbReference type="Proteomes" id="UP000239089">
    <property type="component" value="Unassembled WGS sequence"/>
</dbReference>
<sequence length="277" mass="29310">MILPGRIATIFAPALALLLLSAPARAEEGLREQVCGMIEKAASTHNLPVSFLTRLIWQESAFRSNAVSPKGAQGIAQFMPGTAAERGLSDPFDPEQAIPKAAELLSELRTRFGNLGLAAAAYNGGPNRVAAWLAGTGGLPFETRSYVEIITRHVAEDWQDAKAAETIKLPGGSCLELASRMVRDEPLQFARSALMAPWGVQISGAFNRGAAMAAYTRARRSFGGLLTGEPMIIGRRAPGRGFARFWAIRAPAQSRAAAEALCAKIHGAGGACAVLKT</sequence>
<feature type="domain" description="Transglycosylase SLT" evidence="3">
    <location>
        <begin position="37"/>
        <end position="138"/>
    </location>
</feature>
<evidence type="ECO:0000259" key="3">
    <source>
        <dbReference type="Pfam" id="PF01464"/>
    </source>
</evidence>
<dbReference type="InterPro" id="IPR023346">
    <property type="entry name" value="Lysozyme-like_dom_sf"/>
</dbReference>